<dbReference type="AlphaFoldDB" id="A0A1R3JWS1"/>
<gene>
    <name evidence="2" type="ORF">COLO4_13494</name>
</gene>
<evidence type="ECO:0000313" key="3">
    <source>
        <dbReference type="Proteomes" id="UP000187203"/>
    </source>
</evidence>
<dbReference type="Proteomes" id="UP000187203">
    <property type="component" value="Unassembled WGS sequence"/>
</dbReference>
<reference evidence="3" key="1">
    <citation type="submission" date="2013-09" db="EMBL/GenBank/DDBJ databases">
        <title>Corchorus olitorius genome sequencing.</title>
        <authorList>
            <person name="Alam M."/>
            <person name="Haque M.S."/>
            <person name="Islam M.S."/>
            <person name="Emdad E.M."/>
            <person name="Islam M.M."/>
            <person name="Ahmed B."/>
            <person name="Halim A."/>
            <person name="Hossen Q.M.M."/>
            <person name="Hossain M.Z."/>
            <person name="Ahmed R."/>
            <person name="Khan M.M."/>
            <person name="Islam R."/>
            <person name="Rashid M.M."/>
            <person name="Khan S.A."/>
            <person name="Rahman M.S."/>
            <person name="Alam M."/>
            <person name="Yahiya A.S."/>
            <person name="Khan M.S."/>
            <person name="Azam M.S."/>
            <person name="Haque T."/>
            <person name="Lashkar M.Z.H."/>
            <person name="Akhand A.I."/>
            <person name="Morshed G."/>
            <person name="Roy S."/>
            <person name="Uddin K.S."/>
            <person name="Rabeya T."/>
            <person name="Hossain A.S."/>
            <person name="Chowdhury A."/>
            <person name="Snigdha A.R."/>
            <person name="Mortoza M.S."/>
            <person name="Matin S.A."/>
            <person name="Hoque S.M.E."/>
            <person name="Islam M.K."/>
            <person name="Roy D.K."/>
            <person name="Haider R."/>
            <person name="Moosa M.M."/>
            <person name="Elias S.M."/>
            <person name="Hasan A.M."/>
            <person name="Jahan S."/>
            <person name="Shafiuddin M."/>
            <person name="Mahmood N."/>
            <person name="Shommy N.S."/>
        </authorList>
    </citation>
    <scope>NUCLEOTIDE SEQUENCE [LARGE SCALE GENOMIC DNA]</scope>
    <source>
        <strain evidence="3">cv. O-4</strain>
    </source>
</reference>
<dbReference type="InterPro" id="IPR036047">
    <property type="entry name" value="F-box-like_dom_sf"/>
</dbReference>
<dbReference type="InterPro" id="IPR001810">
    <property type="entry name" value="F-box_dom"/>
</dbReference>
<sequence length="86" mass="10025">MAVDYSELPGDLVTEILLRLPVKSIIRFNSVAKNWVASLISSLHFIWTLKLLKFYPHLEKGQNYWFYMTVDSLHVNGNGWILIEMV</sequence>
<name>A0A1R3JWS1_9ROSI</name>
<feature type="domain" description="F-box" evidence="1">
    <location>
        <begin position="2"/>
        <end position="50"/>
    </location>
</feature>
<evidence type="ECO:0000313" key="2">
    <source>
        <dbReference type="EMBL" id="OMO99117.1"/>
    </source>
</evidence>
<dbReference type="Pfam" id="PF00646">
    <property type="entry name" value="F-box"/>
    <property type="match status" value="1"/>
</dbReference>
<protein>
    <recommendedName>
        <fullName evidence="1">F-box domain-containing protein</fullName>
    </recommendedName>
</protein>
<dbReference type="PROSITE" id="PS50181">
    <property type="entry name" value="FBOX"/>
    <property type="match status" value="1"/>
</dbReference>
<dbReference type="SUPFAM" id="SSF81383">
    <property type="entry name" value="F-box domain"/>
    <property type="match status" value="1"/>
</dbReference>
<dbReference type="Gene3D" id="1.20.1280.50">
    <property type="match status" value="1"/>
</dbReference>
<evidence type="ECO:0000259" key="1">
    <source>
        <dbReference type="PROSITE" id="PS50181"/>
    </source>
</evidence>
<accession>A0A1R3JWS1</accession>
<proteinExistence type="predicted"/>
<dbReference type="EMBL" id="AWUE01015189">
    <property type="protein sequence ID" value="OMO99117.1"/>
    <property type="molecule type" value="Genomic_DNA"/>
</dbReference>
<dbReference type="OrthoDB" id="1071894at2759"/>
<organism evidence="2 3">
    <name type="scientific">Corchorus olitorius</name>
    <dbReference type="NCBI Taxonomy" id="93759"/>
    <lineage>
        <taxon>Eukaryota</taxon>
        <taxon>Viridiplantae</taxon>
        <taxon>Streptophyta</taxon>
        <taxon>Embryophyta</taxon>
        <taxon>Tracheophyta</taxon>
        <taxon>Spermatophyta</taxon>
        <taxon>Magnoliopsida</taxon>
        <taxon>eudicotyledons</taxon>
        <taxon>Gunneridae</taxon>
        <taxon>Pentapetalae</taxon>
        <taxon>rosids</taxon>
        <taxon>malvids</taxon>
        <taxon>Malvales</taxon>
        <taxon>Malvaceae</taxon>
        <taxon>Grewioideae</taxon>
        <taxon>Apeibeae</taxon>
        <taxon>Corchorus</taxon>
    </lineage>
</organism>
<keyword evidence="3" id="KW-1185">Reference proteome</keyword>
<comment type="caution">
    <text evidence="2">The sequence shown here is derived from an EMBL/GenBank/DDBJ whole genome shotgun (WGS) entry which is preliminary data.</text>
</comment>